<evidence type="ECO:0000313" key="3">
    <source>
        <dbReference type="EMBL" id="NHB98249.1"/>
    </source>
</evidence>
<organism evidence="3 4">
    <name type="scientific">Photorhabdus stackebrandtii</name>
    <dbReference type="NCBI Taxonomy" id="1123042"/>
    <lineage>
        <taxon>Bacteria</taxon>
        <taxon>Pseudomonadati</taxon>
        <taxon>Pseudomonadota</taxon>
        <taxon>Gammaproteobacteria</taxon>
        <taxon>Enterobacterales</taxon>
        <taxon>Morganellaceae</taxon>
        <taxon>Photorhabdus</taxon>
    </lineage>
</organism>
<dbReference type="AlphaFoldDB" id="A0A7X5QQ46"/>
<dbReference type="InterPro" id="IPR010095">
    <property type="entry name" value="Cas12f1-like_TNB"/>
</dbReference>
<dbReference type="Proteomes" id="UP000547931">
    <property type="component" value="Unassembled WGS sequence"/>
</dbReference>
<dbReference type="NCBIfam" id="NF040570">
    <property type="entry name" value="guided_TnpB"/>
    <property type="match status" value="1"/>
</dbReference>
<accession>A0A7X5QQ46</accession>
<keyword evidence="1" id="KW-0238">DNA-binding</keyword>
<feature type="domain" description="Cas12f1-like TNB" evidence="2">
    <location>
        <begin position="16"/>
        <end position="83"/>
    </location>
</feature>
<dbReference type="EMBL" id="PUJV01000029">
    <property type="protein sequence ID" value="NHB98249.1"/>
    <property type="molecule type" value="Genomic_DNA"/>
</dbReference>
<evidence type="ECO:0000256" key="1">
    <source>
        <dbReference type="ARBA" id="ARBA00023125"/>
    </source>
</evidence>
<evidence type="ECO:0000313" key="4">
    <source>
        <dbReference type="Proteomes" id="UP000547931"/>
    </source>
</evidence>
<reference evidence="3 4" key="1">
    <citation type="submission" date="2018-02" db="EMBL/GenBank/DDBJ databases">
        <authorList>
            <person name="Machado R.A."/>
        </authorList>
    </citation>
    <scope>NUCLEOTIDE SEQUENCE [LARGE SCALE GENOMIC DNA]</scope>
    <source>
        <strain evidence="3 4">DSM 23271</strain>
    </source>
</reference>
<gene>
    <name evidence="3" type="ORF">C5470_18535</name>
</gene>
<protein>
    <submittedName>
        <fullName evidence="3">Transposase</fullName>
    </submittedName>
</protein>
<dbReference type="Pfam" id="PF07282">
    <property type="entry name" value="Cas12f1-like_TNB"/>
    <property type="match status" value="1"/>
</dbReference>
<comment type="caution">
    <text evidence="3">The sequence shown here is derived from an EMBL/GenBank/DDBJ whole genome shotgun (WGS) entry which is preliminary data.</text>
</comment>
<proteinExistence type="predicted"/>
<keyword evidence="4" id="KW-1185">Reference proteome</keyword>
<dbReference type="GO" id="GO:0003677">
    <property type="term" value="F:DNA binding"/>
    <property type="evidence" value="ECO:0007669"/>
    <property type="project" value="UniProtKB-KW"/>
</dbReference>
<name>A0A7X5QQ46_9GAMM</name>
<sequence>MMKNHRLARSIGDAGWAGFITKLEYKAAETGVHLVKLDQWFASSKTCHCCGHKMPEMPRHKRLWQCPACHTEHDRDLNAALNIKQQGIFELQAAGLVVSAHGGLRKSVAQTAAA</sequence>
<evidence type="ECO:0000259" key="2">
    <source>
        <dbReference type="Pfam" id="PF07282"/>
    </source>
</evidence>